<protein>
    <submittedName>
        <fullName evidence="1">Uncharacterized protein</fullName>
    </submittedName>
</protein>
<dbReference type="PANTHER" id="PTHR46196:SF3">
    <property type="entry name" value="TRANSCRIPTION FACTOR LHW-LIKE ISOFORM X1"/>
    <property type="match status" value="1"/>
</dbReference>
<keyword evidence="2" id="KW-1185">Reference proteome</keyword>
<dbReference type="GO" id="GO:0003700">
    <property type="term" value="F:DNA-binding transcription factor activity"/>
    <property type="evidence" value="ECO:0007669"/>
    <property type="project" value="InterPro"/>
</dbReference>
<name>A0A498K4E9_MALDO</name>
<sequence>MGTTALRQLLNNLCSNSPWNYADFVVGGWVLSSPKAREAVEHASDDIYFSNANQMLFKGFATSIHDGGSTGYPIGLAVADMSYLQHTFGKGVVGEVACTGNYSWVFLDNLCTRESGSKLVPERSSYTVGKISSSSEQYI</sequence>
<dbReference type="InterPro" id="IPR043561">
    <property type="entry name" value="LHW-like"/>
</dbReference>
<evidence type="ECO:0000313" key="1">
    <source>
        <dbReference type="EMBL" id="RXI02177.1"/>
    </source>
</evidence>
<dbReference type="PANTHER" id="PTHR46196">
    <property type="entry name" value="TRANSCRIPTION FACTOR BHLH155-LIKE ISOFORM X1-RELATED"/>
    <property type="match status" value="1"/>
</dbReference>
<proteinExistence type="predicted"/>
<dbReference type="Proteomes" id="UP000290289">
    <property type="component" value="Chromosome 4"/>
</dbReference>
<reference evidence="1 2" key="1">
    <citation type="submission" date="2018-10" db="EMBL/GenBank/DDBJ databases">
        <title>A high-quality apple genome assembly.</title>
        <authorList>
            <person name="Hu J."/>
        </authorList>
    </citation>
    <scope>NUCLEOTIDE SEQUENCE [LARGE SCALE GENOMIC DNA]</scope>
    <source>
        <strain evidence="2">cv. HFTH1</strain>
        <tissue evidence="1">Young leaf</tissue>
    </source>
</reference>
<evidence type="ECO:0000313" key="2">
    <source>
        <dbReference type="Proteomes" id="UP000290289"/>
    </source>
</evidence>
<dbReference type="EMBL" id="RDQH01000330">
    <property type="protein sequence ID" value="RXI02177.1"/>
    <property type="molecule type" value="Genomic_DNA"/>
</dbReference>
<gene>
    <name evidence="1" type="ORF">DVH24_026707</name>
</gene>
<dbReference type="AlphaFoldDB" id="A0A498K4E9"/>
<comment type="caution">
    <text evidence="1">The sequence shown here is derived from an EMBL/GenBank/DDBJ whole genome shotgun (WGS) entry which is preliminary data.</text>
</comment>
<accession>A0A498K4E9</accession>
<organism evidence="1 2">
    <name type="scientific">Malus domestica</name>
    <name type="common">Apple</name>
    <name type="synonym">Pyrus malus</name>
    <dbReference type="NCBI Taxonomy" id="3750"/>
    <lineage>
        <taxon>Eukaryota</taxon>
        <taxon>Viridiplantae</taxon>
        <taxon>Streptophyta</taxon>
        <taxon>Embryophyta</taxon>
        <taxon>Tracheophyta</taxon>
        <taxon>Spermatophyta</taxon>
        <taxon>Magnoliopsida</taxon>
        <taxon>eudicotyledons</taxon>
        <taxon>Gunneridae</taxon>
        <taxon>Pentapetalae</taxon>
        <taxon>rosids</taxon>
        <taxon>fabids</taxon>
        <taxon>Rosales</taxon>
        <taxon>Rosaceae</taxon>
        <taxon>Amygdaloideae</taxon>
        <taxon>Maleae</taxon>
        <taxon>Malus</taxon>
    </lineage>
</organism>